<evidence type="ECO:0000256" key="1">
    <source>
        <dbReference type="ARBA" id="ARBA00023125"/>
    </source>
</evidence>
<protein>
    <submittedName>
        <fullName evidence="4">HTH-type transcriptional repressor NicS</fullName>
    </submittedName>
</protein>
<organism evidence="4 5">
    <name type="scientific">Poriferisphaera corsica</name>
    <dbReference type="NCBI Taxonomy" id="2528020"/>
    <lineage>
        <taxon>Bacteria</taxon>
        <taxon>Pseudomonadati</taxon>
        <taxon>Planctomycetota</taxon>
        <taxon>Phycisphaerae</taxon>
        <taxon>Phycisphaerales</taxon>
        <taxon>Phycisphaeraceae</taxon>
        <taxon>Poriferisphaera</taxon>
    </lineage>
</organism>
<dbReference type="InterPro" id="IPR050109">
    <property type="entry name" value="HTH-type_TetR-like_transc_reg"/>
</dbReference>
<reference evidence="4 5" key="1">
    <citation type="submission" date="2019-02" db="EMBL/GenBank/DDBJ databases">
        <title>Deep-cultivation of Planctomycetes and their phenomic and genomic characterization uncovers novel biology.</title>
        <authorList>
            <person name="Wiegand S."/>
            <person name="Jogler M."/>
            <person name="Boedeker C."/>
            <person name="Pinto D."/>
            <person name="Vollmers J."/>
            <person name="Rivas-Marin E."/>
            <person name="Kohn T."/>
            <person name="Peeters S.H."/>
            <person name="Heuer A."/>
            <person name="Rast P."/>
            <person name="Oberbeckmann S."/>
            <person name="Bunk B."/>
            <person name="Jeske O."/>
            <person name="Meyerdierks A."/>
            <person name="Storesund J.E."/>
            <person name="Kallscheuer N."/>
            <person name="Luecker S."/>
            <person name="Lage O.M."/>
            <person name="Pohl T."/>
            <person name="Merkel B.J."/>
            <person name="Hornburger P."/>
            <person name="Mueller R.-W."/>
            <person name="Bruemmer F."/>
            <person name="Labrenz M."/>
            <person name="Spormann A.M."/>
            <person name="Op den Camp H."/>
            <person name="Overmann J."/>
            <person name="Amann R."/>
            <person name="Jetten M.S.M."/>
            <person name="Mascher T."/>
            <person name="Medema M.H."/>
            <person name="Devos D.P."/>
            <person name="Kaster A.-K."/>
            <person name="Ovreas L."/>
            <person name="Rohde M."/>
            <person name="Galperin M.Y."/>
            <person name="Jogler C."/>
        </authorList>
    </citation>
    <scope>NUCLEOTIDE SEQUENCE [LARGE SCALE GENOMIC DNA]</scope>
    <source>
        <strain evidence="4 5">KS4</strain>
    </source>
</reference>
<gene>
    <name evidence="4" type="primary">nicS_2</name>
    <name evidence="4" type="ORF">KS4_26200</name>
</gene>
<dbReference type="EMBL" id="CP036425">
    <property type="protein sequence ID" value="QDU34550.1"/>
    <property type="molecule type" value="Genomic_DNA"/>
</dbReference>
<evidence type="ECO:0000313" key="4">
    <source>
        <dbReference type="EMBL" id="QDU34550.1"/>
    </source>
</evidence>
<accession>A0A517YWE9</accession>
<evidence type="ECO:0000313" key="5">
    <source>
        <dbReference type="Proteomes" id="UP000317369"/>
    </source>
</evidence>
<keyword evidence="1 2" id="KW-0238">DNA-binding</keyword>
<name>A0A517YWE9_9BACT</name>
<dbReference type="GO" id="GO:0003677">
    <property type="term" value="F:DNA binding"/>
    <property type="evidence" value="ECO:0007669"/>
    <property type="project" value="UniProtKB-UniRule"/>
</dbReference>
<dbReference type="InterPro" id="IPR009057">
    <property type="entry name" value="Homeodomain-like_sf"/>
</dbReference>
<dbReference type="InterPro" id="IPR036271">
    <property type="entry name" value="Tet_transcr_reg_TetR-rel_C_sf"/>
</dbReference>
<dbReference type="InterPro" id="IPR001647">
    <property type="entry name" value="HTH_TetR"/>
</dbReference>
<dbReference type="PANTHER" id="PTHR30328:SF54">
    <property type="entry name" value="HTH-TYPE TRANSCRIPTIONAL REPRESSOR SCO4008"/>
    <property type="match status" value="1"/>
</dbReference>
<dbReference type="AlphaFoldDB" id="A0A517YWE9"/>
<dbReference type="PRINTS" id="PR00455">
    <property type="entry name" value="HTHTETR"/>
</dbReference>
<dbReference type="KEGG" id="pcor:KS4_26200"/>
<dbReference type="SUPFAM" id="SSF48498">
    <property type="entry name" value="Tetracyclin repressor-like, C-terminal domain"/>
    <property type="match status" value="1"/>
</dbReference>
<dbReference type="PROSITE" id="PS50977">
    <property type="entry name" value="HTH_TETR_2"/>
    <property type="match status" value="1"/>
</dbReference>
<proteinExistence type="predicted"/>
<dbReference type="Proteomes" id="UP000317369">
    <property type="component" value="Chromosome"/>
</dbReference>
<feature type="domain" description="HTH tetR-type" evidence="3">
    <location>
        <begin position="25"/>
        <end position="85"/>
    </location>
</feature>
<dbReference type="Pfam" id="PF17938">
    <property type="entry name" value="TetR_C_29"/>
    <property type="match status" value="1"/>
</dbReference>
<evidence type="ECO:0000256" key="2">
    <source>
        <dbReference type="PROSITE-ProRule" id="PRU00335"/>
    </source>
</evidence>
<keyword evidence="5" id="KW-1185">Reference proteome</keyword>
<dbReference type="PANTHER" id="PTHR30328">
    <property type="entry name" value="TRANSCRIPTIONAL REPRESSOR"/>
    <property type="match status" value="1"/>
</dbReference>
<dbReference type="SUPFAM" id="SSF46689">
    <property type="entry name" value="Homeodomain-like"/>
    <property type="match status" value="1"/>
</dbReference>
<dbReference type="InterPro" id="IPR041474">
    <property type="entry name" value="NicS_C"/>
</dbReference>
<evidence type="ECO:0000259" key="3">
    <source>
        <dbReference type="PROSITE" id="PS50977"/>
    </source>
</evidence>
<sequence length="223" mass="24696">MSDGGVRIMAVMKQEASKQVKRDAVATREKLLDAAVEVFSADGPRGARVDEICQLAGVNKRMVYHYFGDKDGLYGAALGRVYDGFYAVEVDLSAMLLPADELLEVLVSRYYKFLGENPAFVRLISYENLNDGRVIKGLRVKGKKAQVIEALRLALDKGQDAGEFRAEIDAAELLVSIFALCFFYFSNQHTMGELLGAKAMTKVGQKARVRHVVDLLLNGLRKK</sequence>
<dbReference type="Pfam" id="PF00440">
    <property type="entry name" value="TetR_N"/>
    <property type="match status" value="1"/>
</dbReference>
<feature type="DNA-binding region" description="H-T-H motif" evidence="2">
    <location>
        <begin position="48"/>
        <end position="67"/>
    </location>
</feature>
<dbReference type="Gene3D" id="1.10.357.10">
    <property type="entry name" value="Tetracycline Repressor, domain 2"/>
    <property type="match status" value="1"/>
</dbReference>